<feature type="transmembrane region" description="Helical" evidence="1">
    <location>
        <begin position="175"/>
        <end position="197"/>
    </location>
</feature>
<feature type="transmembrane region" description="Helical" evidence="1">
    <location>
        <begin position="43"/>
        <end position="60"/>
    </location>
</feature>
<evidence type="ECO:0000256" key="1">
    <source>
        <dbReference type="SAM" id="Phobius"/>
    </source>
</evidence>
<feature type="transmembrane region" description="Helical" evidence="1">
    <location>
        <begin position="209"/>
        <end position="229"/>
    </location>
</feature>
<proteinExistence type="predicted"/>
<accession>A0ABW4J3R1</accession>
<feature type="transmembrane region" description="Helical" evidence="1">
    <location>
        <begin position="134"/>
        <end position="163"/>
    </location>
</feature>
<feature type="transmembrane region" description="Helical" evidence="1">
    <location>
        <begin position="72"/>
        <end position="95"/>
    </location>
</feature>
<feature type="transmembrane region" description="Helical" evidence="1">
    <location>
        <begin position="241"/>
        <end position="261"/>
    </location>
</feature>
<evidence type="ECO:0000313" key="3">
    <source>
        <dbReference type="Proteomes" id="UP001597267"/>
    </source>
</evidence>
<dbReference type="RefSeq" id="WP_125712658.1">
    <property type="nucleotide sequence ID" value="NZ_JBHTOP010000002.1"/>
</dbReference>
<keyword evidence="3" id="KW-1185">Reference proteome</keyword>
<sequence>MTNNYIADNAKPGLNREAFKLLLMALMVLDHIGFFISPYLADVFHIITRVVAVGFGYLLVEGMHYTHSRRQYILRLFGWSAFMALGNFLMNQFILTPSNHLAILGDNIFLTLALGAAVIALWDNQATTIKNQRLLKVSAVILGILSLFPIIEGSFLVIPFIFITQLTYQNPKRRNLWYVLLAFGMAALEVPLALSAAVDFTPALIFDTIAVNASEPFFLLIIPLLHFYNGQIGKYSHQLKYVFYIFYPAHLWLIHLLQMAVS</sequence>
<feature type="transmembrane region" description="Helical" evidence="1">
    <location>
        <begin position="21"/>
        <end position="37"/>
    </location>
</feature>
<protein>
    <submittedName>
        <fullName evidence="2">TraX family protein</fullName>
    </submittedName>
</protein>
<dbReference type="EMBL" id="JBHTOP010000002">
    <property type="protein sequence ID" value="MFD1670817.1"/>
    <property type="molecule type" value="Genomic_DNA"/>
</dbReference>
<dbReference type="Proteomes" id="UP001597267">
    <property type="component" value="Unassembled WGS sequence"/>
</dbReference>
<comment type="caution">
    <text evidence="2">The sequence shown here is derived from an EMBL/GenBank/DDBJ whole genome shotgun (WGS) entry which is preliminary data.</text>
</comment>
<gene>
    <name evidence="2" type="ORF">ACFQ5M_01765</name>
</gene>
<organism evidence="2 3">
    <name type="scientific">Agrilactobacillus yilanensis</name>
    <dbReference type="NCBI Taxonomy" id="2485997"/>
    <lineage>
        <taxon>Bacteria</taxon>
        <taxon>Bacillati</taxon>
        <taxon>Bacillota</taxon>
        <taxon>Bacilli</taxon>
        <taxon>Lactobacillales</taxon>
        <taxon>Lactobacillaceae</taxon>
        <taxon>Agrilactobacillus</taxon>
    </lineage>
</organism>
<keyword evidence="1" id="KW-0812">Transmembrane</keyword>
<reference evidence="3" key="1">
    <citation type="journal article" date="2019" name="Int. J. Syst. Evol. Microbiol.">
        <title>The Global Catalogue of Microorganisms (GCM) 10K type strain sequencing project: providing services to taxonomists for standard genome sequencing and annotation.</title>
        <authorList>
            <consortium name="The Broad Institute Genomics Platform"/>
            <consortium name="The Broad Institute Genome Sequencing Center for Infectious Disease"/>
            <person name="Wu L."/>
            <person name="Ma J."/>
        </authorList>
    </citation>
    <scope>NUCLEOTIDE SEQUENCE [LARGE SCALE GENOMIC DNA]</scope>
    <source>
        <strain evidence="3">CCM 8896</strain>
    </source>
</reference>
<keyword evidence="1" id="KW-0472">Membrane</keyword>
<dbReference type="InterPro" id="IPR008875">
    <property type="entry name" value="TraX"/>
</dbReference>
<evidence type="ECO:0000313" key="2">
    <source>
        <dbReference type="EMBL" id="MFD1670817.1"/>
    </source>
</evidence>
<dbReference type="Pfam" id="PF05857">
    <property type="entry name" value="TraX"/>
    <property type="match status" value="1"/>
</dbReference>
<name>A0ABW4J3R1_9LACO</name>
<keyword evidence="1" id="KW-1133">Transmembrane helix</keyword>